<evidence type="ECO:0000313" key="7">
    <source>
        <dbReference type="Proteomes" id="UP000182635"/>
    </source>
</evidence>
<organism evidence="6 7">
    <name type="scientific">Ligilactobacillus ruminis DSM 20403 = NBRC 102161</name>
    <dbReference type="NCBI Taxonomy" id="1423798"/>
    <lineage>
        <taxon>Bacteria</taxon>
        <taxon>Bacillati</taxon>
        <taxon>Bacillota</taxon>
        <taxon>Bacilli</taxon>
        <taxon>Lactobacillales</taxon>
        <taxon>Lactobacillaceae</taxon>
        <taxon>Ligilactobacillus</taxon>
    </lineage>
</organism>
<evidence type="ECO:0000259" key="5">
    <source>
        <dbReference type="PROSITE" id="PS51063"/>
    </source>
</evidence>
<keyword evidence="6" id="KW-0418">Kinase</keyword>
<dbReference type="InterPro" id="IPR036390">
    <property type="entry name" value="WH_DNA-bd_sf"/>
</dbReference>
<evidence type="ECO:0000259" key="4">
    <source>
        <dbReference type="PROSITE" id="PS50042"/>
    </source>
</evidence>
<dbReference type="Pfam" id="PF00027">
    <property type="entry name" value="cNMP_binding"/>
    <property type="match status" value="1"/>
</dbReference>
<proteinExistence type="predicted"/>
<dbReference type="InterPro" id="IPR000595">
    <property type="entry name" value="cNMP-bd_dom"/>
</dbReference>
<gene>
    <name evidence="6" type="ORF">SAMN02910432_00143</name>
</gene>
<dbReference type="GO" id="GO:0016301">
    <property type="term" value="F:kinase activity"/>
    <property type="evidence" value="ECO:0007669"/>
    <property type="project" value="UniProtKB-KW"/>
</dbReference>
<keyword evidence="1" id="KW-0805">Transcription regulation</keyword>
<dbReference type="InterPro" id="IPR014710">
    <property type="entry name" value="RmlC-like_jellyroll"/>
</dbReference>
<dbReference type="GeneID" id="29802068"/>
<dbReference type="CDD" id="cd00038">
    <property type="entry name" value="CAP_ED"/>
    <property type="match status" value="1"/>
</dbReference>
<dbReference type="SUPFAM" id="SSF51206">
    <property type="entry name" value="cAMP-binding domain-like"/>
    <property type="match status" value="1"/>
</dbReference>
<sequence length="207" mass="23703">MKVVIDQKYFCLFESIGKRIRFSPGEFVFCESDEANEIYLIVKGRVQVYLGTSSGKQTTIEVLKEGRIFGDASFLEHSVRKANIVAITDVELICCRITDLIPILQENSELALLMMRHLTSTCNYLTNTINRLVNYDSIQKVADFLLTETNPNEPVIPYTHSDLAGCLNLNRVTVSRIMEKFKAERMVEYGRGTIRVLKRQKLEELLK</sequence>
<keyword evidence="6" id="KW-0808">Transferase</keyword>
<dbReference type="Proteomes" id="UP000182635">
    <property type="component" value="Unassembled WGS sequence"/>
</dbReference>
<dbReference type="EMBL" id="FOPI01000003">
    <property type="protein sequence ID" value="SFG15697.1"/>
    <property type="molecule type" value="Genomic_DNA"/>
</dbReference>
<keyword evidence="2" id="KW-0238">DNA-binding</keyword>
<dbReference type="SUPFAM" id="SSF46785">
    <property type="entry name" value="Winged helix' DNA-binding domain"/>
    <property type="match status" value="1"/>
</dbReference>
<name>A0A1I2PNU3_9LACO</name>
<feature type="domain" description="Cyclic nucleotide-binding" evidence="4">
    <location>
        <begin position="22"/>
        <end position="121"/>
    </location>
</feature>
<evidence type="ECO:0000256" key="2">
    <source>
        <dbReference type="ARBA" id="ARBA00023125"/>
    </source>
</evidence>
<dbReference type="GO" id="GO:0003700">
    <property type="term" value="F:DNA-binding transcription factor activity"/>
    <property type="evidence" value="ECO:0007669"/>
    <property type="project" value="TreeGrafter"/>
</dbReference>
<dbReference type="RefSeq" id="WP_014073467.1">
    <property type="nucleotide sequence ID" value="NZ_AYYL01000001.1"/>
</dbReference>
<dbReference type="InterPro" id="IPR012318">
    <property type="entry name" value="HTH_CRP"/>
</dbReference>
<dbReference type="InterPro" id="IPR050397">
    <property type="entry name" value="Env_Response_Regulators"/>
</dbReference>
<keyword evidence="3" id="KW-0804">Transcription</keyword>
<feature type="domain" description="HTH crp-type" evidence="5">
    <location>
        <begin position="135"/>
        <end position="200"/>
    </location>
</feature>
<dbReference type="SMART" id="SM00419">
    <property type="entry name" value="HTH_CRP"/>
    <property type="match status" value="1"/>
</dbReference>
<reference evidence="7" key="1">
    <citation type="submission" date="2016-10" db="EMBL/GenBank/DDBJ databases">
        <authorList>
            <person name="Varghese N."/>
            <person name="Submissions S."/>
        </authorList>
    </citation>
    <scope>NUCLEOTIDE SEQUENCE [LARGE SCALE GENOMIC DNA]</scope>
    <source>
        <strain evidence="7">DSM 20403</strain>
    </source>
</reference>
<dbReference type="GO" id="GO:0005829">
    <property type="term" value="C:cytosol"/>
    <property type="evidence" value="ECO:0007669"/>
    <property type="project" value="TreeGrafter"/>
</dbReference>
<protein>
    <submittedName>
        <fullName evidence="6">cAMP-binding domain of CRP or a regulatory subunit of cAMP-dependent protein kinases</fullName>
    </submittedName>
</protein>
<dbReference type="SMART" id="SM00100">
    <property type="entry name" value="cNMP"/>
    <property type="match status" value="1"/>
</dbReference>
<dbReference type="AlphaFoldDB" id="A0A1I2PNU3"/>
<evidence type="ECO:0000256" key="3">
    <source>
        <dbReference type="ARBA" id="ARBA00023163"/>
    </source>
</evidence>
<dbReference type="PANTHER" id="PTHR24567">
    <property type="entry name" value="CRP FAMILY TRANSCRIPTIONAL REGULATORY PROTEIN"/>
    <property type="match status" value="1"/>
</dbReference>
<evidence type="ECO:0000256" key="1">
    <source>
        <dbReference type="ARBA" id="ARBA00023015"/>
    </source>
</evidence>
<dbReference type="PROSITE" id="PS51063">
    <property type="entry name" value="HTH_CRP_2"/>
    <property type="match status" value="1"/>
</dbReference>
<dbReference type="PROSITE" id="PS50042">
    <property type="entry name" value="CNMP_BINDING_3"/>
    <property type="match status" value="1"/>
</dbReference>
<accession>A0A1I2PNU3</accession>
<evidence type="ECO:0000313" key="6">
    <source>
        <dbReference type="EMBL" id="SFG15697.1"/>
    </source>
</evidence>
<dbReference type="GO" id="GO:0003677">
    <property type="term" value="F:DNA binding"/>
    <property type="evidence" value="ECO:0007669"/>
    <property type="project" value="UniProtKB-KW"/>
</dbReference>
<dbReference type="PANTHER" id="PTHR24567:SF74">
    <property type="entry name" value="HTH-TYPE TRANSCRIPTIONAL REGULATOR ARCR"/>
    <property type="match status" value="1"/>
</dbReference>
<dbReference type="Pfam" id="PF13545">
    <property type="entry name" value="HTH_Crp_2"/>
    <property type="match status" value="1"/>
</dbReference>
<dbReference type="OrthoDB" id="2324938at2"/>
<dbReference type="InterPro" id="IPR018490">
    <property type="entry name" value="cNMP-bd_dom_sf"/>
</dbReference>
<dbReference type="Gene3D" id="2.60.120.10">
    <property type="entry name" value="Jelly Rolls"/>
    <property type="match status" value="1"/>
</dbReference>